<dbReference type="InterPro" id="IPR010982">
    <property type="entry name" value="Lambda_DNA-bd_dom_sf"/>
</dbReference>
<evidence type="ECO:0000259" key="1">
    <source>
        <dbReference type="PROSITE" id="PS50943"/>
    </source>
</evidence>
<dbReference type="Gene3D" id="1.10.260.40">
    <property type="entry name" value="lambda repressor-like DNA-binding domains"/>
    <property type="match status" value="1"/>
</dbReference>
<dbReference type="SMART" id="SM00530">
    <property type="entry name" value="HTH_XRE"/>
    <property type="match status" value="1"/>
</dbReference>
<feature type="domain" description="HTH cro/C1-type" evidence="1">
    <location>
        <begin position="47"/>
        <end position="102"/>
    </location>
</feature>
<gene>
    <name evidence="2" type="ORF">OKJ99_18225</name>
</gene>
<dbReference type="SUPFAM" id="SSF47413">
    <property type="entry name" value="lambda repressor-like DNA-binding domains"/>
    <property type="match status" value="1"/>
</dbReference>
<comment type="caution">
    <text evidence="2">The sequence shown here is derived from an EMBL/GenBank/DDBJ whole genome shotgun (WGS) entry which is preliminary data.</text>
</comment>
<dbReference type="Proteomes" id="UP001354931">
    <property type="component" value="Unassembled WGS sequence"/>
</dbReference>
<dbReference type="RefSeq" id="WP_326017563.1">
    <property type="nucleotide sequence ID" value="NZ_JAOZYC010000119.1"/>
</dbReference>
<protein>
    <submittedName>
        <fullName evidence="2">Helix-turn-helix domain-containing protein</fullName>
    </submittedName>
</protein>
<evidence type="ECO:0000313" key="3">
    <source>
        <dbReference type="Proteomes" id="UP001354931"/>
    </source>
</evidence>
<reference evidence="2 3" key="1">
    <citation type="submission" date="2022-10" db="EMBL/GenBank/DDBJ databases">
        <authorList>
            <person name="Xie J."/>
            <person name="Shen N."/>
        </authorList>
    </citation>
    <scope>NUCLEOTIDE SEQUENCE [LARGE SCALE GENOMIC DNA]</scope>
    <source>
        <strain evidence="2 3">YIM65594</strain>
    </source>
</reference>
<dbReference type="InterPro" id="IPR001387">
    <property type="entry name" value="Cro/C1-type_HTH"/>
</dbReference>
<name>A0ABU6F7I3_9ACTN</name>
<evidence type="ECO:0000313" key="2">
    <source>
        <dbReference type="EMBL" id="MEB8339433.1"/>
    </source>
</evidence>
<dbReference type="CDD" id="cd00093">
    <property type="entry name" value="HTH_XRE"/>
    <property type="match status" value="1"/>
</dbReference>
<dbReference type="Pfam" id="PF01381">
    <property type="entry name" value="HTH_3"/>
    <property type="match status" value="1"/>
</dbReference>
<keyword evidence="3" id="KW-1185">Reference proteome</keyword>
<dbReference type="EMBL" id="JAOZYC010000119">
    <property type="protein sequence ID" value="MEB8339433.1"/>
    <property type="molecule type" value="Genomic_DNA"/>
</dbReference>
<sequence>MNQRKPESANPIDWNDLKDELDFSPEEQEEIREGTAALLSEVRAYRLAEIRKRQHMTQATVAEALGVTQGRVSAIEKGKLTRSEVETVAAYVAVLGGTLRLVADFGDESLVLG</sequence>
<accession>A0ABU6F7I3</accession>
<organism evidence="2 3">
    <name type="scientific">Streptomyces endophyticus</name>
    <dbReference type="NCBI Taxonomy" id="714166"/>
    <lineage>
        <taxon>Bacteria</taxon>
        <taxon>Bacillati</taxon>
        <taxon>Actinomycetota</taxon>
        <taxon>Actinomycetes</taxon>
        <taxon>Kitasatosporales</taxon>
        <taxon>Streptomycetaceae</taxon>
        <taxon>Streptomyces</taxon>
    </lineage>
</organism>
<dbReference type="PROSITE" id="PS50943">
    <property type="entry name" value="HTH_CROC1"/>
    <property type="match status" value="1"/>
</dbReference>
<proteinExistence type="predicted"/>